<reference evidence="12" key="1">
    <citation type="submission" date="2016-11" db="EMBL/GenBank/DDBJ databases">
        <authorList>
            <person name="Varghese N."/>
            <person name="Submissions S."/>
        </authorList>
    </citation>
    <scope>NUCLEOTIDE SEQUENCE [LARGE SCALE GENOMIC DNA]</scope>
    <source>
        <strain evidence="12">CGMCC 1.10835</strain>
    </source>
</reference>
<evidence type="ECO:0000256" key="8">
    <source>
        <dbReference type="ARBA" id="ARBA00023136"/>
    </source>
</evidence>
<keyword evidence="8" id="KW-0472">Membrane</keyword>
<evidence type="ECO:0000259" key="10">
    <source>
        <dbReference type="Pfam" id="PF11356"/>
    </source>
</evidence>
<evidence type="ECO:0000256" key="9">
    <source>
        <dbReference type="SAM" id="MobiDB-lite"/>
    </source>
</evidence>
<keyword evidence="2" id="KW-0813">Transport</keyword>
<proteinExistence type="predicted"/>
<name>A0A1M6U9B1_9GAMM</name>
<keyword evidence="12" id="KW-1185">Reference proteome</keyword>
<sequence>MLSINRSIPLILAVVAGLTMVAATSWQGYSFWQTESQQAGQNGQPAAKPVAQKPNAPSVPLASLDFFGTAQVLGAEKPQDTEDLPETNLRIFLRGVLAADGDFPGSALIEDDKSKTEVFIVGDELPGNARLHSVHPNRVILDRAGKLENLYFPEPDNRSGMTFSSDADNIRQESQQQVQVPDITNRPVQSTPPAANEQERREEIRKRLEQLRERLRTNG</sequence>
<dbReference type="GO" id="GO:0005886">
    <property type="term" value="C:plasma membrane"/>
    <property type="evidence" value="ECO:0007669"/>
    <property type="project" value="UniProtKB-SubCell"/>
</dbReference>
<evidence type="ECO:0000256" key="3">
    <source>
        <dbReference type="ARBA" id="ARBA00022475"/>
    </source>
</evidence>
<comment type="subcellular location">
    <subcellularLocation>
        <location evidence="1">Cell inner membrane</location>
    </subcellularLocation>
</comment>
<evidence type="ECO:0000313" key="11">
    <source>
        <dbReference type="EMBL" id="SHK65740.1"/>
    </source>
</evidence>
<evidence type="ECO:0000256" key="6">
    <source>
        <dbReference type="ARBA" id="ARBA00022927"/>
    </source>
</evidence>
<dbReference type="Proteomes" id="UP000184497">
    <property type="component" value="Unassembled WGS sequence"/>
</dbReference>
<protein>
    <submittedName>
        <fullName evidence="11">General secretion pathway protein C</fullName>
    </submittedName>
</protein>
<gene>
    <name evidence="11" type="ORF">SAMN05216369_2681</name>
</gene>
<evidence type="ECO:0000256" key="5">
    <source>
        <dbReference type="ARBA" id="ARBA00022692"/>
    </source>
</evidence>
<evidence type="ECO:0000256" key="7">
    <source>
        <dbReference type="ARBA" id="ARBA00022989"/>
    </source>
</evidence>
<dbReference type="RefSeq" id="WP_072798412.1">
    <property type="nucleotide sequence ID" value="NZ_FRAQ01000002.1"/>
</dbReference>
<organism evidence="11 12">
    <name type="scientific">Marinobacter antarcticus</name>
    <dbReference type="NCBI Taxonomy" id="564117"/>
    <lineage>
        <taxon>Bacteria</taxon>
        <taxon>Pseudomonadati</taxon>
        <taxon>Pseudomonadota</taxon>
        <taxon>Gammaproteobacteria</taxon>
        <taxon>Pseudomonadales</taxon>
        <taxon>Marinobacteraceae</taxon>
        <taxon>Marinobacter</taxon>
    </lineage>
</organism>
<dbReference type="STRING" id="564117.SAMN05216369_2681"/>
<evidence type="ECO:0000256" key="4">
    <source>
        <dbReference type="ARBA" id="ARBA00022519"/>
    </source>
</evidence>
<dbReference type="AlphaFoldDB" id="A0A1M6U9B1"/>
<evidence type="ECO:0000256" key="2">
    <source>
        <dbReference type="ARBA" id="ARBA00022448"/>
    </source>
</evidence>
<feature type="domain" description="Type II secretion system protein GspC N-terminal" evidence="10">
    <location>
        <begin position="14"/>
        <end position="152"/>
    </location>
</feature>
<accession>A0A1M6U9B1</accession>
<feature type="compositionally biased region" description="Polar residues" evidence="9">
    <location>
        <begin position="170"/>
        <end position="179"/>
    </location>
</feature>
<dbReference type="OrthoDB" id="5574088at2"/>
<evidence type="ECO:0000313" key="12">
    <source>
        <dbReference type="Proteomes" id="UP000184497"/>
    </source>
</evidence>
<dbReference type="InterPro" id="IPR024961">
    <property type="entry name" value="T2SS_GspC_N"/>
</dbReference>
<dbReference type="GO" id="GO:0015031">
    <property type="term" value="P:protein transport"/>
    <property type="evidence" value="ECO:0007669"/>
    <property type="project" value="UniProtKB-KW"/>
</dbReference>
<keyword evidence="6" id="KW-0653">Protein transport</keyword>
<feature type="region of interest" description="Disordered" evidence="9">
    <location>
        <begin position="170"/>
        <end position="205"/>
    </location>
</feature>
<keyword evidence="3" id="KW-1003">Cell membrane</keyword>
<dbReference type="Pfam" id="PF11356">
    <property type="entry name" value="T2SSC"/>
    <property type="match status" value="1"/>
</dbReference>
<keyword evidence="4" id="KW-0997">Cell inner membrane</keyword>
<keyword evidence="7" id="KW-1133">Transmembrane helix</keyword>
<dbReference type="Gene3D" id="2.30.30.830">
    <property type="match status" value="1"/>
</dbReference>
<dbReference type="EMBL" id="FRAQ01000002">
    <property type="protein sequence ID" value="SHK65740.1"/>
    <property type="molecule type" value="Genomic_DNA"/>
</dbReference>
<evidence type="ECO:0000256" key="1">
    <source>
        <dbReference type="ARBA" id="ARBA00004533"/>
    </source>
</evidence>
<keyword evidence="5" id="KW-0812">Transmembrane</keyword>